<evidence type="ECO:0008006" key="4">
    <source>
        <dbReference type="Google" id="ProtNLM"/>
    </source>
</evidence>
<evidence type="ECO:0000256" key="1">
    <source>
        <dbReference type="SAM" id="Phobius"/>
    </source>
</evidence>
<protein>
    <recommendedName>
        <fullName evidence="4">Secreted protein</fullName>
    </recommendedName>
</protein>
<dbReference type="Proteomes" id="UP001162483">
    <property type="component" value="Unassembled WGS sequence"/>
</dbReference>
<keyword evidence="1" id="KW-0472">Membrane</keyword>
<evidence type="ECO:0000313" key="2">
    <source>
        <dbReference type="EMBL" id="CAI9576535.1"/>
    </source>
</evidence>
<dbReference type="EMBL" id="CATNWA010014839">
    <property type="protein sequence ID" value="CAI9576535.1"/>
    <property type="molecule type" value="Genomic_DNA"/>
</dbReference>
<name>A0ABN9DV78_9NEOB</name>
<organism evidence="2 3">
    <name type="scientific">Staurois parvus</name>
    <dbReference type="NCBI Taxonomy" id="386267"/>
    <lineage>
        <taxon>Eukaryota</taxon>
        <taxon>Metazoa</taxon>
        <taxon>Chordata</taxon>
        <taxon>Craniata</taxon>
        <taxon>Vertebrata</taxon>
        <taxon>Euteleostomi</taxon>
        <taxon>Amphibia</taxon>
        <taxon>Batrachia</taxon>
        <taxon>Anura</taxon>
        <taxon>Neobatrachia</taxon>
        <taxon>Ranoidea</taxon>
        <taxon>Ranidae</taxon>
        <taxon>Staurois</taxon>
    </lineage>
</organism>
<comment type="caution">
    <text evidence="2">The sequence shown here is derived from an EMBL/GenBank/DDBJ whole genome shotgun (WGS) entry which is preliminary data.</text>
</comment>
<gene>
    <name evidence="2" type="ORF">SPARVUS_LOCUS8544031</name>
</gene>
<feature type="non-terminal residue" evidence="2">
    <location>
        <position position="69"/>
    </location>
</feature>
<accession>A0ABN9DV78</accession>
<evidence type="ECO:0000313" key="3">
    <source>
        <dbReference type="Proteomes" id="UP001162483"/>
    </source>
</evidence>
<keyword evidence="1" id="KW-0812">Transmembrane</keyword>
<proteinExistence type="predicted"/>
<sequence length="69" mass="7797">MWGDQRVSCVLCVYFTISTLICMAVLCRAIQSSVQELTEEICIVYIQVSPPLEIAGCWWEITSWNPVIG</sequence>
<keyword evidence="1" id="KW-1133">Transmembrane helix</keyword>
<reference evidence="2" key="1">
    <citation type="submission" date="2023-05" db="EMBL/GenBank/DDBJ databases">
        <authorList>
            <person name="Stuckert A."/>
        </authorList>
    </citation>
    <scope>NUCLEOTIDE SEQUENCE</scope>
</reference>
<feature type="transmembrane region" description="Helical" evidence="1">
    <location>
        <begin position="7"/>
        <end position="26"/>
    </location>
</feature>
<keyword evidence="3" id="KW-1185">Reference proteome</keyword>